<evidence type="ECO:0000256" key="6">
    <source>
        <dbReference type="SAM" id="SignalP"/>
    </source>
</evidence>
<accession>A0A8C8W7H3</accession>
<dbReference type="SUPFAM" id="SSF48726">
    <property type="entry name" value="Immunoglobulin"/>
    <property type="match status" value="1"/>
</dbReference>
<evidence type="ECO:0000313" key="10">
    <source>
        <dbReference type="Proteomes" id="UP000694547"/>
    </source>
</evidence>
<evidence type="ECO:0000256" key="2">
    <source>
        <dbReference type="ARBA" id="ARBA00022859"/>
    </source>
</evidence>
<evidence type="ECO:0000259" key="7">
    <source>
        <dbReference type="SMART" id="SM00406"/>
    </source>
</evidence>
<proteinExistence type="predicted"/>
<evidence type="ECO:0000256" key="1">
    <source>
        <dbReference type="ARBA" id="ARBA00022729"/>
    </source>
</evidence>
<dbReference type="Pfam" id="PF07686">
    <property type="entry name" value="V-set"/>
    <property type="match status" value="1"/>
</dbReference>
<sequence length="151" mass="16981">MSKQALCWVALCFLAAGITHGRITQTPKFLIGQQGKRLTLECEQDFNHDTMYWYRQDPGKGLRLIYYSITEKDIQKGDLSEGYDVSRNKKPFFPLTVTSAQKNQMAFYICASSIAQWSTATSSLCINVPMSCSPYQVALGSSPNPMSFHFS</sequence>
<feature type="chain" id="PRO_5034512877" evidence="6">
    <location>
        <begin position="22"/>
        <end position="151"/>
    </location>
</feature>
<dbReference type="Gene3D" id="2.60.40.10">
    <property type="entry name" value="Immunoglobulins"/>
    <property type="match status" value="1"/>
</dbReference>
<dbReference type="InterPro" id="IPR013783">
    <property type="entry name" value="Ig-like_fold"/>
</dbReference>
<reference evidence="9" key="3">
    <citation type="submission" date="2025-09" db="UniProtKB">
        <authorList>
            <consortium name="Ensembl"/>
        </authorList>
    </citation>
    <scope>IDENTIFICATION</scope>
</reference>
<dbReference type="GO" id="GO:0042101">
    <property type="term" value="C:T cell receptor complex"/>
    <property type="evidence" value="ECO:0007669"/>
    <property type="project" value="UniProtKB-KW"/>
</dbReference>
<dbReference type="SMART" id="SM00409">
    <property type="entry name" value="IG"/>
    <property type="match status" value="1"/>
</dbReference>
<dbReference type="InterPro" id="IPR036179">
    <property type="entry name" value="Ig-like_dom_sf"/>
</dbReference>
<name>A0A8C8W7H3_PERMB</name>
<feature type="domain" description="Immunoglobulin" evidence="8">
    <location>
        <begin position="27"/>
        <end position="129"/>
    </location>
</feature>
<feature type="domain" description="Immunoglobulin V-set" evidence="7">
    <location>
        <begin position="37"/>
        <end position="112"/>
    </location>
</feature>
<keyword evidence="5" id="KW-1279">T cell receptor</keyword>
<reference evidence="9" key="2">
    <citation type="submission" date="2025-08" db="UniProtKB">
        <authorList>
            <consortium name="Ensembl"/>
        </authorList>
    </citation>
    <scope>IDENTIFICATION</scope>
</reference>
<organism evidence="9 10">
    <name type="scientific">Peromyscus maniculatus bairdii</name>
    <name type="common">Prairie deer mouse</name>
    <dbReference type="NCBI Taxonomy" id="230844"/>
    <lineage>
        <taxon>Eukaryota</taxon>
        <taxon>Metazoa</taxon>
        <taxon>Chordata</taxon>
        <taxon>Craniata</taxon>
        <taxon>Vertebrata</taxon>
        <taxon>Euteleostomi</taxon>
        <taxon>Mammalia</taxon>
        <taxon>Eutheria</taxon>
        <taxon>Euarchontoglires</taxon>
        <taxon>Glires</taxon>
        <taxon>Rodentia</taxon>
        <taxon>Myomorpha</taxon>
        <taxon>Muroidea</taxon>
        <taxon>Cricetidae</taxon>
        <taxon>Neotominae</taxon>
        <taxon>Peromyscus</taxon>
    </lineage>
</organism>
<reference evidence="9 10" key="1">
    <citation type="submission" date="2018-10" db="EMBL/GenBank/DDBJ databases">
        <title>Improved assembly of the deer mouse Peromyscus maniculatus genome.</title>
        <authorList>
            <person name="Lassance J.-M."/>
            <person name="Hoekstra H.E."/>
        </authorList>
    </citation>
    <scope>NUCLEOTIDE SEQUENCE [LARGE SCALE GENOMIC DNA]</scope>
</reference>
<dbReference type="InterPro" id="IPR050413">
    <property type="entry name" value="TCR_beta_variable"/>
</dbReference>
<evidence type="ECO:0000313" key="9">
    <source>
        <dbReference type="Ensembl" id="ENSPEMP00000036976.1"/>
    </source>
</evidence>
<keyword evidence="1 6" id="KW-0732">Signal</keyword>
<dbReference type="SMART" id="SM00406">
    <property type="entry name" value="IGv"/>
    <property type="match status" value="1"/>
</dbReference>
<protein>
    <submittedName>
        <fullName evidence="9">T cell receptor beta, variable 19</fullName>
    </submittedName>
</protein>
<feature type="signal peptide" evidence="6">
    <location>
        <begin position="1"/>
        <end position="21"/>
    </location>
</feature>
<dbReference type="Ensembl" id="ENSPEMT00000040592.1">
    <property type="protein sequence ID" value="ENSPEMP00000036976.1"/>
    <property type="gene ID" value="ENSPEMG00000025722.1"/>
</dbReference>
<dbReference type="InterPro" id="IPR003599">
    <property type="entry name" value="Ig_sub"/>
</dbReference>
<evidence type="ECO:0000256" key="4">
    <source>
        <dbReference type="ARBA" id="ARBA00023319"/>
    </source>
</evidence>
<dbReference type="GeneTree" id="ENSGT00940000163545"/>
<evidence type="ECO:0000259" key="8">
    <source>
        <dbReference type="SMART" id="SM00409"/>
    </source>
</evidence>
<keyword evidence="4" id="KW-0393">Immunoglobulin domain</keyword>
<dbReference type="GO" id="GO:0007166">
    <property type="term" value="P:cell surface receptor signaling pathway"/>
    <property type="evidence" value="ECO:0007669"/>
    <property type="project" value="TreeGrafter"/>
</dbReference>
<evidence type="ECO:0000256" key="5">
    <source>
        <dbReference type="ARBA" id="ARBA00043266"/>
    </source>
</evidence>
<dbReference type="GO" id="GO:0002250">
    <property type="term" value="P:adaptive immune response"/>
    <property type="evidence" value="ECO:0007669"/>
    <property type="project" value="UniProtKB-KW"/>
</dbReference>
<evidence type="ECO:0000256" key="3">
    <source>
        <dbReference type="ARBA" id="ARBA00023130"/>
    </source>
</evidence>
<dbReference type="AlphaFoldDB" id="A0A8C8W7H3"/>
<dbReference type="Proteomes" id="UP000694547">
    <property type="component" value="Chromosome 3"/>
</dbReference>
<keyword evidence="3" id="KW-1064">Adaptive immunity</keyword>
<dbReference type="PANTHER" id="PTHR23268">
    <property type="entry name" value="T-CELL RECEPTOR BETA CHAIN"/>
    <property type="match status" value="1"/>
</dbReference>
<dbReference type="PANTHER" id="PTHR23268:SF28">
    <property type="entry name" value="T CELL RECEPTOR BETA VARIABLE 19"/>
    <property type="match status" value="1"/>
</dbReference>
<keyword evidence="10" id="KW-1185">Reference proteome</keyword>
<dbReference type="InterPro" id="IPR013106">
    <property type="entry name" value="Ig_V-set"/>
</dbReference>
<keyword evidence="2" id="KW-0391">Immunity</keyword>